<dbReference type="InterPro" id="IPR012871">
    <property type="entry name" value="DUF1668_ORYSA"/>
</dbReference>
<reference evidence="1 2" key="1">
    <citation type="submission" date="2019-11" db="EMBL/GenBank/DDBJ databases">
        <title>Whole genome sequence of Oryza granulata.</title>
        <authorList>
            <person name="Li W."/>
        </authorList>
    </citation>
    <scope>NUCLEOTIDE SEQUENCE [LARGE SCALE GENOMIC DNA]</scope>
    <source>
        <strain evidence="2">cv. Menghai</strain>
        <tissue evidence="1">Leaf</tissue>
    </source>
</reference>
<dbReference type="Pfam" id="PF07893">
    <property type="entry name" value="DUF1668"/>
    <property type="match status" value="1"/>
</dbReference>
<name>A0A6G1E162_9ORYZ</name>
<dbReference type="PANTHER" id="PTHR33085">
    <property type="entry name" value="OS12G0113100 PROTEIN-RELATED"/>
    <property type="match status" value="1"/>
</dbReference>
<protein>
    <recommendedName>
        <fullName evidence="3">F-box associated domain-containing protein</fullName>
    </recommendedName>
</protein>
<dbReference type="PANTHER" id="PTHR33085:SF127">
    <property type="entry name" value="EXPRESSED PROTEIN"/>
    <property type="match status" value="1"/>
</dbReference>
<comment type="caution">
    <text evidence="1">The sequence shown here is derived from an EMBL/GenBank/DDBJ whole genome shotgun (WGS) entry which is preliminary data.</text>
</comment>
<gene>
    <name evidence="1" type="ORF">E2562_023380</name>
</gene>
<dbReference type="Proteomes" id="UP000479710">
    <property type="component" value="Unassembled WGS sequence"/>
</dbReference>
<dbReference type="EMBL" id="SPHZ02000005">
    <property type="protein sequence ID" value="KAF0918306.1"/>
    <property type="molecule type" value="Genomic_DNA"/>
</dbReference>
<keyword evidence="2" id="KW-1185">Reference proteome</keyword>
<dbReference type="OrthoDB" id="673005at2759"/>
<sequence>MCFAAVESRCGPRIVGVGGTLITTVYDPKASTEIPGPILTYPKLSPILIPRGSKLYALSRSPSVMPGLDFPPWFVYLDLNDVFVSPLYIRTHGWHHLPPPPIFPIRLNQLEYREPPEVRVASYAVVGSHILLSVQQEKGTCAFDMDSNEWDMVDDSNLPFIGQALPFGGHLFVARSKANGGAAAVYCIRVFPPTSSGTKTELSISILEMPVVSKGIVPGQLFCSLGKGAFSSIDVRSATPCPEAKLHKSHDPRESQS</sequence>
<evidence type="ECO:0008006" key="3">
    <source>
        <dbReference type="Google" id="ProtNLM"/>
    </source>
</evidence>
<evidence type="ECO:0000313" key="1">
    <source>
        <dbReference type="EMBL" id="KAF0918306.1"/>
    </source>
</evidence>
<organism evidence="1 2">
    <name type="scientific">Oryza meyeriana var. granulata</name>
    <dbReference type="NCBI Taxonomy" id="110450"/>
    <lineage>
        <taxon>Eukaryota</taxon>
        <taxon>Viridiplantae</taxon>
        <taxon>Streptophyta</taxon>
        <taxon>Embryophyta</taxon>
        <taxon>Tracheophyta</taxon>
        <taxon>Spermatophyta</taxon>
        <taxon>Magnoliopsida</taxon>
        <taxon>Liliopsida</taxon>
        <taxon>Poales</taxon>
        <taxon>Poaceae</taxon>
        <taxon>BOP clade</taxon>
        <taxon>Oryzoideae</taxon>
        <taxon>Oryzeae</taxon>
        <taxon>Oryzinae</taxon>
        <taxon>Oryza</taxon>
        <taxon>Oryza meyeriana</taxon>
    </lineage>
</organism>
<dbReference type="AlphaFoldDB" id="A0A6G1E162"/>
<proteinExistence type="predicted"/>
<evidence type="ECO:0000313" key="2">
    <source>
        <dbReference type="Proteomes" id="UP000479710"/>
    </source>
</evidence>
<accession>A0A6G1E162</accession>